<dbReference type="PANTHER" id="PTHR43708:SF8">
    <property type="entry name" value="OXIDOREDUCTASE"/>
    <property type="match status" value="1"/>
</dbReference>
<accession>A0A7X4LL47</accession>
<comment type="caution">
    <text evidence="3">The sequence shown here is derived from an EMBL/GenBank/DDBJ whole genome shotgun (WGS) entry which is preliminary data.</text>
</comment>
<feature type="domain" description="Gfo/Idh/MocA-like oxidoreductase N-terminal" evidence="1">
    <location>
        <begin position="1"/>
        <end position="118"/>
    </location>
</feature>
<dbReference type="InterPro" id="IPR036291">
    <property type="entry name" value="NAD(P)-bd_dom_sf"/>
</dbReference>
<evidence type="ECO:0000313" key="4">
    <source>
        <dbReference type="Proteomes" id="UP000462621"/>
    </source>
</evidence>
<dbReference type="Proteomes" id="UP000462621">
    <property type="component" value="Unassembled WGS sequence"/>
</dbReference>
<dbReference type="RefSeq" id="WP_161155289.1">
    <property type="nucleotide sequence ID" value="NZ_WEKT01000015.1"/>
</dbReference>
<dbReference type="InterPro" id="IPR000683">
    <property type="entry name" value="Gfo/Idh/MocA-like_OxRdtase_N"/>
</dbReference>
<evidence type="ECO:0000259" key="2">
    <source>
        <dbReference type="Pfam" id="PF22725"/>
    </source>
</evidence>
<reference evidence="3 4" key="1">
    <citation type="submission" date="2019-10" db="EMBL/GenBank/DDBJ databases">
        <title>Vibrio sp. nov. isolated from a shrimp pond.</title>
        <authorList>
            <person name="Gomez-Gil B."/>
            <person name="Enciso-Ibarra J."/>
            <person name="Enciso-Ibarra K."/>
            <person name="Bolan-Mejia C."/>
        </authorList>
    </citation>
    <scope>NUCLEOTIDE SEQUENCE [LARGE SCALE GENOMIC DNA]</scope>
    <source>
        <strain evidence="3 4">CAIM 722</strain>
    </source>
</reference>
<dbReference type="GO" id="GO:0000166">
    <property type="term" value="F:nucleotide binding"/>
    <property type="evidence" value="ECO:0007669"/>
    <property type="project" value="InterPro"/>
</dbReference>
<dbReference type="InterPro" id="IPR051317">
    <property type="entry name" value="Gfo/Idh/MocA_oxidoreduct"/>
</dbReference>
<organism evidence="3 4">
    <name type="scientific">Vibrio eleionomae</name>
    <dbReference type="NCBI Taxonomy" id="2653505"/>
    <lineage>
        <taxon>Bacteria</taxon>
        <taxon>Pseudomonadati</taxon>
        <taxon>Pseudomonadota</taxon>
        <taxon>Gammaproteobacteria</taxon>
        <taxon>Vibrionales</taxon>
        <taxon>Vibrionaceae</taxon>
        <taxon>Vibrio</taxon>
    </lineage>
</organism>
<dbReference type="EMBL" id="WEKT01000015">
    <property type="protein sequence ID" value="MZI93642.1"/>
    <property type="molecule type" value="Genomic_DNA"/>
</dbReference>
<dbReference type="Pfam" id="PF22725">
    <property type="entry name" value="GFO_IDH_MocA_C3"/>
    <property type="match status" value="1"/>
</dbReference>
<dbReference type="AlphaFoldDB" id="A0A7X4LL47"/>
<dbReference type="Gene3D" id="3.40.50.720">
    <property type="entry name" value="NAD(P)-binding Rossmann-like Domain"/>
    <property type="match status" value="1"/>
</dbReference>
<keyword evidence="4" id="KW-1185">Reference proteome</keyword>
<proteinExistence type="predicted"/>
<dbReference type="PANTHER" id="PTHR43708">
    <property type="entry name" value="CONSERVED EXPRESSED OXIDOREDUCTASE (EUROFUNG)"/>
    <property type="match status" value="1"/>
</dbReference>
<dbReference type="Gene3D" id="3.30.360.10">
    <property type="entry name" value="Dihydrodipicolinate Reductase, domain 2"/>
    <property type="match status" value="1"/>
</dbReference>
<protein>
    <submittedName>
        <fullName evidence="3">Gfo/Idh/MocA family oxidoreductase</fullName>
    </submittedName>
</protein>
<name>A0A7X4LL47_9VIBR</name>
<feature type="domain" description="GFO/IDH/MocA-like oxidoreductase" evidence="2">
    <location>
        <begin position="129"/>
        <end position="243"/>
    </location>
</feature>
<gene>
    <name evidence="3" type="ORF">F9817_10570</name>
</gene>
<dbReference type="SUPFAM" id="SSF55347">
    <property type="entry name" value="Glyceraldehyde-3-phosphate dehydrogenase-like, C-terminal domain"/>
    <property type="match status" value="1"/>
</dbReference>
<evidence type="ECO:0000259" key="1">
    <source>
        <dbReference type="Pfam" id="PF01408"/>
    </source>
</evidence>
<dbReference type="Pfam" id="PF01408">
    <property type="entry name" value="GFO_IDH_MocA"/>
    <property type="match status" value="1"/>
</dbReference>
<dbReference type="SUPFAM" id="SSF51735">
    <property type="entry name" value="NAD(P)-binding Rossmann-fold domains"/>
    <property type="match status" value="1"/>
</dbReference>
<sequence>MRIGLVGYGTGGQYFHAPFIEAAQDLELTGIVARSPAKLAAIEQDFPGMPVFDSLTSMIQSGTVDAVTISTPPETRRDLVLEAIEAGLHVVADKPFAPNAEVAQGLFDAAKKKGVVLCAFHNRRFDTDVRTLRKAMDEGRLGKIWRMHSRLDCDDPDSLEPGPTGGLLRDLGSHVVDQAVYLLGSVKSVYAHIDEVELPQGTTNASFVLTLQHESGATSYVSASKLNHVQMKEFIVYGEKGSMQSQMSDVQANALFAGERPVNNIAQWGVEEKVRWPILRTAQGDVAVPSEQGAYFAYYNQFAKAVSEGAELPVPPEQVVQVLKILDGAIISAKENRVVTID</sequence>
<evidence type="ECO:0000313" key="3">
    <source>
        <dbReference type="EMBL" id="MZI93642.1"/>
    </source>
</evidence>
<dbReference type="InterPro" id="IPR055170">
    <property type="entry name" value="GFO_IDH_MocA-like_dom"/>
</dbReference>